<reference evidence="3 4" key="1">
    <citation type="submission" date="2018-11" db="EMBL/GenBank/DDBJ databases">
        <authorList>
            <consortium name="Pathogen Informatics"/>
        </authorList>
    </citation>
    <scope>NUCLEOTIDE SEQUENCE [LARGE SCALE GENOMIC DNA]</scope>
</reference>
<dbReference type="Proteomes" id="UP000270924">
    <property type="component" value="Unassembled WGS sequence"/>
</dbReference>
<dbReference type="InParanoid" id="A0A3P7E167"/>
<dbReference type="Pfam" id="PF10111">
    <property type="entry name" value="Glyco_tranf_2_2"/>
    <property type="match status" value="1"/>
</dbReference>
<evidence type="ECO:0000259" key="1">
    <source>
        <dbReference type="Pfam" id="PF04230"/>
    </source>
</evidence>
<dbReference type="OrthoDB" id="10017533at2759"/>
<organism evidence="3 4">
    <name type="scientific">Wuchereria bancrofti</name>
    <dbReference type="NCBI Taxonomy" id="6293"/>
    <lineage>
        <taxon>Eukaryota</taxon>
        <taxon>Metazoa</taxon>
        <taxon>Ecdysozoa</taxon>
        <taxon>Nematoda</taxon>
        <taxon>Chromadorea</taxon>
        <taxon>Rhabditida</taxon>
        <taxon>Spirurina</taxon>
        <taxon>Spiruromorpha</taxon>
        <taxon>Filarioidea</taxon>
        <taxon>Onchocercidae</taxon>
        <taxon>Wuchereria</taxon>
    </lineage>
</organism>
<dbReference type="SUPFAM" id="SSF53448">
    <property type="entry name" value="Nucleotide-diphospho-sugar transferases"/>
    <property type="match status" value="1"/>
</dbReference>
<keyword evidence="4" id="KW-1185">Reference proteome</keyword>
<dbReference type="AlphaFoldDB" id="A0A3P7E167"/>
<evidence type="ECO:0008006" key="5">
    <source>
        <dbReference type="Google" id="ProtNLM"/>
    </source>
</evidence>
<dbReference type="Pfam" id="PF04230">
    <property type="entry name" value="PS_pyruv_trans"/>
    <property type="match status" value="1"/>
</dbReference>
<dbReference type="InterPro" id="IPR029044">
    <property type="entry name" value="Nucleotide-diphossugar_trans"/>
</dbReference>
<protein>
    <recommendedName>
        <fullName evidence="5">Galactosyltransferase C-terminal domain-containing protein</fullName>
    </recommendedName>
</protein>
<evidence type="ECO:0000313" key="4">
    <source>
        <dbReference type="Proteomes" id="UP000270924"/>
    </source>
</evidence>
<accession>A0A3P7E167</accession>
<dbReference type="Gene3D" id="3.90.550.10">
    <property type="entry name" value="Spore Coat Polysaccharide Biosynthesis Protein SpsA, Chain A"/>
    <property type="match status" value="1"/>
</dbReference>
<evidence type="ECO:0000313" key="3">
    <source>
        <dbReference type="EMBL" id="VDM10417.1"/>
    </source>
</evidence>
<gene>
    <name evidence="3" type="ORF">WBA_LOCUS3803</name>
</gene>
<name>A0A3P7E167_WUCBA</name>
<sequence length="382" mass="43405">MVGSILEQIPYEYNGIIAGVGKLHEKTNISFPNATILGVRGPLTAKALGIKSNQKVVLADPGLIADELVPLEDKEYDLGVVPHWTDKTLENNPIFKKYNPKIIRVTDDPLKVISEIGKCKKIVSSSLHGIILADAFGIPRRIEIAPRMLSHPHQEGGLFKWKDYSASHSNSKPFCKGEALNKAIRKATGKVIVMIDSDAYISGEVIKQCVNNILEYKENHLWYVPYKELYRLTKDITDKVIQSDPTNSFKIPYPVPEDYIENTGEKIKYGHRYGAMIMIFPREAYNVIGCFDERFVGWGGEDIALLRALDTLYGKHKITNNPIFHLWHPVIGKNIKERKWDNQNKANTNSTLASRYNKASRQPSKMKEIIDEANKYYKDKYK</sequence>
<dbReference type="InterPro" id="IPR007345">
    <property type="entry name" value="Polysacch_pyruvyl_Trfase"/>
</dbReference>
<evidence type="ECO:0000259" key="2">
    <source>
        <dbReference type="Pfam" id="PF10111"/>
    </source>
</evidence>
<feature type="domain" description="Polysaccharide pyruvyl transferase" evidence="1">
    <location>
        <begin position="24"/>
        <end position="139"/>
    </location>
</feature>
<dbReference type="EMBL" id="UYWW01001386">
    <property type="protein sequence ID" value="VDM10417.1"/>
    <property type="molecule type" value="Genomic_DNA"/>
</dbReference>
<feature type="domain" description="Glycosyltransferase 2-like prokaryotic type" evidence="2">
    <location>
        <begin position="165"/>
        <end position="310"/>
    </location>
</feature>
<dbReference type="InterPro" id="IPR019290">
    <property type="entry name" value="GlycosylTrfase-like_prok"/>
</dbReference>
<proteinExistence type="predicted"/>